<evidence type="ECO:0000313" key="1">
    <source>
        <dbReference type="EMBL" id="PYI06555.1"/>
    </source>
</evidence>
<dbReference type="EMBL" id="KZ826348">
    <property type="protein sequence ID" value="PYI06555.1"/>
    <property type="molecule type" value="Genomic_DNA"/>
</dbReference>
<gene>
    <name evidence="1" type="ORF">BO78DRAFT_418474</name>
</gene>
<reference evidence="1 2" key="1">
    <citation type="submission" date="2018-02" db="EMBL/GenBank/DDBJ databases">
        <title>The genomes of Aspergillus section Nigri reveals drivers in fungal speciation.</title>
        <authorList>
            <consortium name="DOE Joint Genome Institute"/>
            <person name="Vesth T.C."/>
            <person name="Nybo J."/>
            <person name="Theobald S."/>
            <person name="Brandl J."/>
            <person name="Frisvad J.C."/>
            <person name="Nielsen K.F."/>
            <person name="Lyhne E.K."/>
            <person name="Kogle M.E."/>
            <person name="Kuo A."/>
            <person name="Riley R."/>
            <person name="Clum A."/>
            <person name="Nolan M."/>
            <person name="Lipzen A."/>
            <person name="Salamov A."/>
            <person name="Henrissat B."/>
            <person name="Wiebenga A."/>
            <person name="De vries R.P."/>
            <person name="Grigoriev I.V."/>
            <person name="Mortensen U.H."/>
            <person name="Andersen M.R."/>
            <person name="Baker S.E."/>
        </authorList>
    </citation>
    <scope>NUCLEOTIDE SEQUENCE [LARGE SCALE GENOMIC DNA]</scope>
    <source>
        <strain evidence="1 2">CBS 121057</strain>
    </source>
</reference>
<organism evidence="1 2">
    <name type="scientific">Aspergillus sclerotiicarbonarius (strain CBS 121057 / IBT 28362)</name>
    <dbReference type="NCBI Taxonomy" id="1448318"/>
    <lineage>
        <taxon>Eukaryota</taxon>
        <taxon>Fungi</taxon>
        <taxon>Dikarya</taxon>
        <taxon>Ascomycota</taxon>
        <taxon>Pezizomycotina</taxon>
        <taxon>Eurotiomycetes</taxon>
        <taxon>Eurotiomycetidae</taxon>
        <taxon>Eurotiales</taxon>
        <taxon>Aspergillaceae</taxon>
        <taxon>Aspergillus</taxon>
        <taxon>Aspergillus subgen. Circumdati</taxon>
    </lineage>
</organism>
<dbReference type="Proteomes" id="UP000248423">
    <property type="component" value="Unassembled WGS sequence"/>
</dbReference>
<keyword evidence="2" id="KW-1185">Reference proteome</keyword>
<protein>
    <submittedName>
        <fullName evidence="1">Uncharacterized protein</fullName>
    </submittedName>
</protein>
<accession>A0A319EFR7</accession>
<proteinExistence type="predicted"/>
<name>A0A319EFR7_ASPSB</name>
<dbReference type="VEuPathDB" id="FungiDB:BO78DRAFT_418474"/>
<dbReference type="AlphaFoldDB" id="A0A319EFR7"/>
<evidence type="ECO:0000313" key="2">
    <source>
        <dbReference type="Proteomes" id="UP000248423"/>
    </source>
</evidence>
<sequence>MKIAKTERLTGTGREWIRYSATELWQHVDSKGGRLDDRASETENLGGLFRLGELANQKPTALSGMQSVLGVETQFGDRVDTGTPDASFENFSWRHSNSLSAFRVTRPISPSLLLFFSSTLPPRFLPSSDAPTTLHALHPSDILQNVVGLLRILAFALDSGPLGTTTSDHLWYPNSGSGLAKRSAPFGPDWMICVGCHQPCISRDRRRNHEFTVQEMKRVQEPYLTAMWLKHDKIDAGYIHVARENKEVLMTRGPNGPVKGTFAFTSYRDLDSINILKVSQKSGVFARN</sequence>